<accession>A0ABY6MM16</accession>
<keyword evidence="2" id="KW-0812">Transmembrane</keyword>
<dbReference type="EMBL" id="CP110226">
    <property type="protein sequence ID" value="UZD23437.1"/>
    <property type="molecule type" value="Genomic_DNA"/>
</dbReference>
<feature type="compositionally biased region" description="Basic and acidic residues" evidence="1">
    <location>
        <begin position="48"/>
        <end position="57"/>
    </location>
</feature>
<organism evidence="3 4">
    <name type="scientific">Algoriphagus halophytocola</name>
    <dbReference type="NCBI Taxonomy" id="2991499"/>
    <lineage>
        <taxon>Bacteria</taxon>
        <taxon>Pseudomonadati</taxon>
        <taxon>Bacteroidota</taxon>
        <taxon>Cytophagia</taxon>
        <taxon>Cytophagales</taxon>
        <taxon>Cyclobacteriaceae</taxon>
        <taxon>Algoriphagus</taxon>
    </lineage>
</organism>
<keyword evidence="2" id="KW-0472">Membrane</keyword>
<feature type="compositionally biased region" description="Basic and acidic residues" evidence="1">
    <location>
        <begin position="72"/>
        <end position="89"/>
    </location>
</feature>
<proteinExistence type="predicted"/>
<protein>
    <submittedName>
        <fullName evidence="3">Uncharacterized protein</fullName>
    </submittedName>
</protein>
<feature type="transmembrane region" description="Helical" evidence="2">
    <location>
        <begin position="6"/>
        <end position="21"/>
    </location>
</feature>
<sequence>MDLGNIVYIVAVLAYFIYQATKGKKRNQEADSEPMTDESSGKPTSFEDLLREIREAQQPKSHKKPAPARNIEQPKPEESYPWRDDEPEEKYQQEWKKKKLIYEAEPADDEIQYYSGAFEQTKSELSKTSKGVPEIPTAKQAKDEKSYQASSKYARMLKNPQGIRDAVVMKEILDRKYF</sequence>
<evidence type="ECO:0000256" key="2">
    <source>
        <dbReference type="SAM" id="Phobius"/>
    </source>
</evidence>
<evidence type="ECO:0000313" key="4">
    <source>
        <dbReference type="Proteomes" id="UP001163156"/>
    </source>
</evidence>
<dbReference type="Proteomes" id="UP001163156">
    <property type="component" value="Chromosome"/>
</dbReference>
<feature type="region of interest" description="Disordered" evidence="1">
    <location>
        <begin position="123"/>
        <end position="146"/>
    </location>
</feature>
<feature type="region of interest" description="Disordered" evidence="1">
    <location>
        <begin position="23"/>
        <end position="89"/>
    </location>
</feature>
<evidence type="ECO:0000256" key="1">
    <source>
        <dbReference type="SAM" id="MobiDB-lite"/>
    </source>
</evidence>
<name>A0ABY6MM16_9BACT</name>
<reference evidence="3" key="1">
    <citation type="submission" date="2022-10" db="EMBL/GenBank/DDBJ databases">
        <title>Algoriphagus sp. a novel bacteria isolate from halophytes salicornia europaea.</title>
        <authorList>
            <person name="Peng Y."/>
            <person name="Jiang L."/>
            <person name="Lee J."/>
        </authorList>
    </citation>
    <scope>NUCLEOTIDE SEQUENCE</scope>
    <source>
        <strain evidence="3">TR-M5</strain>
    </source>
</reference>
<evidence type="ECO:0000313" key="3">
    <source>
        <dbReference type="EMBL" id="UZD23437.1"/>
    </source>
</evidence>
<keyword evidence="4" id="KW-1185">Reference proteome</keyword>
<keyword evidence="2" id="KW-1133">Transmembrane helix</keyword>
<gene>
    <name evidence="3" type="ORF">OM944_02880</name>
</gene>
<dbReference type="RefSeq" id="WP_264809979.1">
    <property type="nucleotide sequence ID" value="NZ_CP110226.1"/>
</dbReference>